<accession>A0A4R6TRS3</accession>
<sequence>MGRKELNFLELLALLKERIGPPANLMVVLATLESYGFQDEDAQQKYGYRSLYALADSLFDDLTIRKTEDSESLKRDLSKKDKLSLYPVSDYMWVKTNLFLKHYPRGLFYLLPIFLQVAAIVVFGYSLWAYLSFNIIQSTAVVLGVILGLVISGGFIQVIGHQASFYWHNEEFAKTERVIWQLLKTAFFGYLCCFLIIGLINFIFSFYPTYFVGVVSMYSILIGILLLICAPFHTIEKRWVISLIISLATLFAIILKLYTDLHIYLTHWLGISSGIIAGLVILQFFFKHKKKSKVQKDSFVNPQMIVAKNYRLFVYGTLLYILIFTDRILAWSADTGITHDYLLLYEKQYEIGMDLAIIIFFLLAGVMEYAVASFCRFMNRGQEVTKMKDITAYNAQFIGIYKEHLIWLFITAIAAAWVVFLLIDRPWGYYAVFGEPLPSMSLWVCILGGVGYFFLAWGMLNAQYLFTLKQHSAPLKVLILAVLVNFITGIAFSRFISFEYSVLGMLLGAMIFAAGTYLQCMKFFKTLDYYYYAAY</sequence>
<feature type="transmembrane region" description="Helical" evidence="1">
    <location>
        <begin position="182"/>
        <end position="204"/>
    </location>
</feature>
<evidence type="ECO:0000313" key="3">
    <source>
        <dbReference type="Proteomes" id="UP000295468"/>
    </source>
</evidence>
<dbReference type="Proteomes" id="UP000295468">
    <property type="component" value="Unassembled WGS sequence"/>
</dbReference>
<dbReference type="AlphaFoldDB" id="A0A4R6TRS3"/>
<keyword evidence="1" id="KW-0812">Transmembrane</keyword>
<proteinExistence type="predicted"/>
<organism evidence="2 3">
    <name type="scientific">Zeaxanthinibacter enoshimensis</name>
    <dbReference type="NCBI Taxonomy" id="392009"/>
    <lineage>
        <taxon>Bacteria</taxon>
        <taxon>Pseudomonadati</taxon>
        <taxon>Bacteroidota</taxon>
        <taxon>Flavobacteriia</taxon>
        <taxon>Flavobacteriales</taxon>
        <taxon>Flavobacteriaceae</taxon>
        <taxon>Zeaxanthinibacter</taxon>
    </lineage>
</organism>
<dbReference type="OrthoDB" id="442385at2"/>
<dbReference type="RefSeq" id="WP_133642628.1">
    <property type="nucleotide sequence ID" value="NZ_SNYI01000001.1"/>
</dbReference>
<feature type="transmembrane region" description="Helical" evidence="1">
    <location>
        <begin position="351"/>
        <end position="371"/>
    </location>
</feature>
<protein>
    <submittedName>
        <fullName evidence="2">Uncharacterized protein</fullName>
    </submittedName>
</protein>
<feature type="transmembrane region" description="Helical" evidence="1">
    <location>
        <begin position="107"/>
        <end position="128"/>
    </location>
</feature>
<feature type="transmembrane region" description="Helical" evidence="1">
    <location>
        <begin position="477"/>
        <end position="496"/>
    </location>
</feature>
<evidence type="ECO:0000256" key="1">
    <source>
        <dbReference type="SAM" id="Phobius"/>
    </source>
</evidence>
<evidence type="ECO:0000313" key="2">
    <source>
        <dbReference type="EMBL" id="TDQ32579.1"/>
    </source>
</evidence>
<keyword evidence="1" id="KW-1133">Transmembrane helix</keyword>
<feature type="transmembrane region" description="Helical" evidence="1">
    <location>
        <begin position="502"/>
        <end position="520"/>
    </location>
</feature>
<comment type="caution">
    <text evidence="2">The sequence shown here is derived from an EMBL/GenBank/DDBJ whole genome shotgun (WGS) entry which is preliminary data.</text>
</comment>
<dbReference type="EMBL" id="SNYI01000001">
    <property type="protein sequence ID" value="TDQ32579.1"/>
    <property type="molecule type" value="Genomic_DNA"/>
</dbReference>
<feature type="transmembrane region" description="Helical" evidence="1">
    <location>
        <begin position="443"/>
        <end position="465"/>
    </location>
</feature>
<feature type="transmembrane region" description="Helical" evidence="1">
    <location>
        <begin position="312"/>
        <end position="331"/>
    </location>
</feature>
<gene>
    <name evidence="2" type="ORF">CLV82_0412</name>
</gene>
<keyword evidence="1" id="KW-0472">Membrane</keyword>
<feature type="transmembrane region" description="Helical" evidence="1">
    <location>
        <begin position="210"/>
        <end position="232"/>
    </location>
</feature>
<feature type="transmembrane region" description="Helical" evidence="1">
    <location>
        <begin position="405"/>
        <end position="423"/>
    </location>
</feature>
<feature type="transmembrane region" description="Helical" evidence="1">
    <location>
        <begin position="140"/>
        <end position="161"/>
    </location>
</feature>
<reference evidence="2 3" key="1">
    <citation type="submission" date="2019-03" db="EMBL/GenBank/DDBJ databases">
        <title>Genomic Encyclopedia of Archaeal and Bacterial Type Strains, Phase II (KMG-II): from individual species to whole genera.</title>
        <authorList>
            <person name="Goeker M."/>
        </authorList>
    </citation>
    <scope>NUCLEOTIDE SEQUENCE [LARGE SCALE GENOMIC DNA]</scope>
    <source>
        <strain evidence="2 3">DSM 18435</strain>
    </source>
</reference>
<keyword evidence="3" id="KW-1185">Reference proteome</keyword>
<name>A0A4R6TRS3_9FLAO</name>
<feature type="transmembrane region" description="Helical" evidence="1">
    <location>
        <begin position="265"/>
        <end position="286"/>
    </location>
</feature>
<feature type="transmembrane region" description="Helical" evidence="1">
    <location>
        <begin position="239"/>
        <end position="259"/>
    </location>
</feature>